<keyword evidence="3" id="KW-1185">Reference proteome</keyword>
<evidence type="ECO:0000313" key="3">
    <source>
        <dbReference type="Proteomes" id="UP001497382"/>
    </source>
</evidence>
<name>A0AAV2A549_9ARAC</name>
<feature type="compositionally biased region" description="Polar residues" evidence="1">
    <location>
        <begin position="64"/>
        <end position="76"/>
    </location>
</feature>
<dbReference type="EMBL" id="CAXIEN010000107">
    <property type="protein sequence ID" value="CAL1277969.1"/>
    <property type="molecule type" value="Genomic_DNA"/>
</dbReference>
<dbReference type="Proteomes" id="UP001497382">
    <property type="component" value="Unassembled WGS sequence"/>
</dbReference>
<evidence type="ECO:0000313" key="2">
    <source>
        <dbReference type="EMBL" id="CAL1277969.1"/>
    </source>
</evidence>
<gene>
    <name evidence="2" type="ORF">LARSCL_LOCUS9511</name>
</gene>
<sequence>MRGRVQANIVRPLASSRLSVKGVNLQPGSDDQGSPLGDMSSNSSSPTTRKRNHTGGIRFRWPSGSCSTTSQGQWSGSPVPLSVKDSC</sequence>
<evidence type="ECO:0000256" key="1">
    <source>
        <dbReference type="SAM" id="MobiDB-lite"/>
    </source>
</evidence>
<feature type="region of interest" description="Disordered" evidence="1">
    <location>
        <begin position="20"/>
        <end position="87"/>
    </location>
</feature>
<organism evidence="2 3">
    <name type="scientific">Larinioides sclopetarius</name>
    <dbReference type="NCBI Taxonomy" id="280406"/>
    <lineage>
        <taxon>Eukaryota</taxon>
        <taxon>Metazoa</taxon>
        <taxon>Ecdysozoa</taxon>
        <taxon>Arthropoda</taxon>
        <taxon>Chelicerata</taxon>
        <taxon>Arachnida</taxon>
        <taxon>Araneae</taxon>
        <taxon>Araneomorphae</taxon>
        <taxon>Entelegynae</taxon>
        <taxon>Araneoidea</taxon>
        <taxon>Araneidae</taxon>
        <taxon>Larinioides</taxon>
    </lineage>
</organism>
<comment type="caution">
    <text evidence="2">The sequence shown here is derived from an EMBL/GenBank/DDBJ whole genome shotgun (WGS) entry which is preliminary data.</text>
</comment>
<accession>A0AAV2A549</accession>
<protein>
    <submittedName>
        <fullName evidence="2">Uncharacterized protein</fullName>
    </submittedName>
</protein>
<proteinExistence type="predicted"/>
<reference evidence="2 3" key="1">
    <citation type="submission" date="2024-04" db="EMBL/GenBank/DDBJ databases">
        <authorList>
            <person name="Rising A."/>
            <person name="Reimegard J."/>
            <person name="Sonavane S."/>
            <person name="Akerstrom W."/>
            <person name="Nylinder S."/>
            <person name="Hedman E."/>
            <person name="Kallberg Y."/>
        </authorList>
    </citation>
    <scope>NUCLEOTIDE SEQUENCE [LARGE SCALE GENOMIC DNA]</scope>
</reference>
<dbReference type="AlphaFoldDB" id="A0AAV2A549"/>